<dbReference type="Pfam" id="PF00126">
    <property type="entry name" value="HTH_1"/>
    <property type="match status" value="1"/>
</dbReference>
<dbReference type="GO" id="GO:0003700">
    <property type="term" value="F:DNA-binding transcription factor activity"/>
    <property type="evidence" value="ECO:0007669"/>
    <property type="project" value="InterPro"/>
</dbReference>
<organism evidence="2 3">
    <name type="scientific">Infirmifilum lucidum</name>
    <dbReference type="NCBI Taxonomy" id="2776706"/>
    <lineage>
        <taxon>Archaea</taxon>
        <taxon>Thermoproteota</taxon>
        <taxon>Thermoprotei</taxon>
        <taxon>Thermofilales</taxon>
        <taxon>Thermofilaceae</taxon>
        <taxon>Infirmifilum</taxon>
    </lineage>
</organism>
<dbReference type="InterPro" id="IPR000847">
    <property type="entry name" value="LysR_HTH_N"/>
</dbReference>
<dbReference type="PANTHER" id="PTHR30432">
    <property type="entry name" value="TRANSCRIPTIONAL REGULATOR MODE"/>
    <property type="match status" value="1"/>
</dbReference>
<dbReference type="InterPro" id="IPR036388">
    <property type="entry name" value="WH-like_DNA-bd_sf"/>
</dbReference>
<feature type="domain" description="HTH lysR-type" evidence="1">
    <location>
        <begin position="26"/>
        <end position="86"/>
    </location>
</feature>
<accession>A0A7L9FHF8</accession>
<dbReference type="InterPro" id="IPR036390">
    <property type="entry name" value="WH_DNA-bd_sf"/>
</dbReference>
<protein>
    <submittedName>
        <fullName evidence="2">LysR family transcriptional regulator</fullName>
    </submittedName>
</protein>
<evidence type="ECO:0000259" key="1">
    <source>
        <dbReference type="Pfam" id="PF00126"/>
    </source>
</evidence>
<reference evidence="2 3" key="1">
    <citation type="submission" date="2020-10" db="EMBL/GenBank/DDBJ databases">
        <title>Thermofilum lucidum 3507LT sp. nov. a novel member of Thermofilaceae family isolated from Chile hot spring, and proposal of description order Thermofilales.</title>
        <authorList>
            <person name="Zayulina K.S."/>
            <person name="Elcheninov A.G."/>
            <person name="Toshchakov S.V."/>
            <person name="Kublanov I.V."/>
        </authorList>
    </citation>
    <scope>NUCLEOTIDE SEQUENCE [LARGE SCALE GENOMIC DNA]</scope>
    <source>
        <strain evidence="2 3">3507LT</strain>
    </source>
</reference>
<dbReference type="InterPro" id="IPR051815">
    <property type="entry name" value="Molybdate_resp_trans_reg"/>
</dbReference>
<dbReference type="SUPFAM" id="SSF46785">
    <property type="entry name" value="Winged helix' DNA-binding domain"/>
    <property type="match status" value="1"/>
</dbReference>
<name>A0A7L9FHF8_9CREN</name>
<proteinExistence type="predicted"/>
<dbReference type="KEGG" id="thel:IG193_06670"/>
<evidence type="ECO:0000313" key="3">
    <source>
        <dbReference type="Proteomes" id="UP000594121"/>
    </source>
</evidence>
<dbReference type="Proteomes" id="UP000594121">
    <property type="component" value="Chromosome"/>
</dbReference>
<sequence length="113" mass="12875">MPRISVRAKVWISIDGEPLLGEGGYRLLKKIEETNSLVKAAKELGVSYSFAWRYMHRIEKLVGKRVVDTYRGGTRKGGATLTEEGRLLIRVYEEVRDQVDAIIKKIEEANLQL</sequence>
<dbReference type="Gene3D" id="1.10.10.10">
    <property type="entry name" value="Winged helix-like DNA-binding domain superfamily/Winged helix DNA-binding domain"/>
    <property type="match status" value="1"/>
</dbReference>
<gene>
    <name evidence="2" type="ORF">IG193_06670</name>
</gene>
<dbReference type="EMBL" id="CP062310">
    <property type="protein sequence ID" value="QOJ78433.1"/>
    <property type="molecule type" value="Genomic_DNA"/>
</dbReference>
<dbReference type="InParanoid" id="A0A7L9FHF8"/>
<dbReference type="AlphaFoldDB" id="A0A7L9FHF8"/>
<dbReference type="PANTHER" id="PTHR30432:SF1">
    <property type="entry name" value="DNA-BINDING TRANSCRIPTIONAL DUAL REGULATOR MODE"/>
    <property type="match status" value="1"/>
</dbReference>
<dbReference type="GeneID" id="59149564"/>
<evidence type="ECO:0000313" key="2">
    <source>
        <dbReference type="EMBL" id="QOJ78433.1"/>
    </source>
</evidence>
<dbReference type="RefSeq" id="WP_192818405.1">
    <property type="nucleotide sequence ID" value="NZ_CP062310.1"/>
</dbReference>
<keyword evidence="3" id="KW-1185">Reference proteome</keyword>